<dbReference type="EMBL" id="BK032595">
    <property type="protein sequence ID" value="DAF50323.1"/>
    <property type="molecule type" value="Genomic_DNA"/>
</dbReference>
<reference evidence="1" key="1">
    <citation type="journal article" date="2021" name="Proc. Natl. Acad. Sci. U.S.A.">
        <title>A Catalog of Tens of Thousands of Viruses from Human Metagenomes Reveals Hidden Associations with Chronic Diseases.</title>
        <authorList>
            <person name="Tisza M.J."/>
            <person name="Buck C.B."/>
        </authorList>
    </citation>
    <scope>NUCLEOTIDE SEQUENCE</scope>
    <source>
        <strain evidence="1">CtBCr48</strain>
    </source>
</reference>
<name>A0A8S5SHK9_9CAUD</name>
<proteinExistence type="predicted"/>
<sequence>MNNSKEAQVLEKIHDKLFQITRGIYTTIDNHLGDDDTNVDIIFLKQLYAEAKGLLEADKIVCDKLKELTKEDNND</sequence>
<organism evidence="1">
    <name type="scientific">Siphoviridae sp. ctBCr48</name>
    <dbReference type="NCBI Taxonomy" id="2827802"/>
    <lineage>
        <taxon>Viruses</taxon>
        <taxon>Duplodnaviria</taxon>
        <taxon>Heunggongvirae</taxon>
        <taxon>Uroviricota</taxon>
        <taxon>Caudoviricetes</taxon>
    </lineage>
</organism>
<protein>
    <submittedName>
        <fullName evidence="1">Uncharacterized protein</fullName>
    </submittedName>
</protein>
<evidence type="ECO:0000313" key="1">
    <source>
        <dbReference type="EMBL" id="DAF50323.1"/>
    </source>
</evidence>
<accession>A0A8S5SHK9</accession>